<evidence type="ECO:0000313" key="2">
    <source>
        <dbReference type="Proteomes" id="UP000271162"/>
    </source>
</evidence>
<dbReference type="AlphaFoldDB" id="A0A0N4YVJ2"/>
<keyword evidence="2" id="KW-1185">Reference proteome</keyword>
<name>A0A0N4YVJ2_NIPBR</name>
<gene>
    <name evidence="1" type="ORF">NBR_LOCUS21265</name>
</gene>
<evidence type="ECO:0000313" key="3">
    <source>
        <dbReference type="WBParaSite" id="NBR_0002126401-mRNA-1"/>
    </source>
</evidence>
<evidence type="ECO:0000313" key="1">
    <source>
        <dbReference type="EMBL" id="VDL85011.1"/>
    </source>
</evidence>
<protein>
    <submittedName>
        <fullName evidence="1 3">Uncharacterized protein</fullName>
    </submittedName>
</protein>
<reference evidence="1 2" key="2">
    <citation type="submission" date="2018-11" db="EMBL/GenBank/DDBJ databases">
        <authorList>
            <consortium name="Pathogen Informatics"/>
        </authorList>
    </citation>
    <scope>NUCLEOTIDE SEQUENCE [LARGE SCALE GENOMIC DNA]</scope>
</reference>
<reference evidence="3" key="1">
    <citation type="submission" date="2017-02" db="UniProtKB">
        <authorList>
            <consortium name="WormBaseParasite"/>
        </authorList>
    </citation>
    <scope>IDENTIFICATION</scope>
</reference>
<dbReference type="Proteomes" id="UP000271162">
    <property type="component" value="Unassembled WGS sequence"/>
</dbReference>
<sequence>MSRDTMALDGGEVIGNTPLLRLNHITKGLDATIGAFAGNDLQSVLWMWKFLRELEQTRFEEKKVGREEQLLRPLLHEDHIK</sequence>
<dbReference type="WBParaSite" id="NBR_0002126401-mRNA-1">
    <property type="protein sequence ID" value="NBR_0002126401-mRNA-1"/>
    <property type="gene ID" value="NBR_0002126401"/>
</dbReference>
<dbReference type="EMBL" id="UYSL01026112">
    <property type="protein sequence ID" value="VDL85011.1"/>
    <property type="molecule type" value="Genomic_DNA"/>
</dbReference>
<organism evidence="3">
    <name type="scientific">Nippostrongylus brasiliensis</name>
    <name type="common">Rat hookworm</name>
    <dbReference type="NCBI Taxonomy" id="27835"/>
    <lineage>
        <taxon>Eukaryota</taxon>
        <taxon>Metazoa</taxon>
        <taxon>Ecdysozoa</taxon>
        <taxon>Nematoda</taxon>
        <taxon>Chromadorea</taxon>
        <taxon>Rhabditida</taxon>
        <taxon>Rhabditina</taxon>
        <taxon>Rhabditomorpha</taxon>
        <taxon>Strongyloidea</taxon>
        <taxon>Heligmosomidae</taxon>
        <taxon>Nippostrongylus</taxon>
    </lineage>
</organism>
<proteinExistence type="predicted"/>
<accession>A0A0N4YVJ2</accession>